<reference evidence="3 4" key="1">
    <citation type="submission" date="2024-07" db="EMBL/GenBank/DDBJ databases">
        <title>Section-level genome sequencing and comparative genomics of Aspergillus sections Usti and Cavernicolus.</title>
        <authorList>
            <consortium name="Lawrence Berkeley National Laboratory"/>
            <person name="Nybo J.L."/>
            <person name="Vesth T.C."/>
            <person name="Theobald S."/>
            <person name="Frisvad J.C."/>
            <person name="Larsen T.O."/>
            <person name="Kjaerboelling I."/>
            <person name="Rothschild-Mancinelli K."/>
            <person name="Lyhne E.K."/>
            <person name="Kogle M.E."/>
            <person name="Barry K."/>
            <person name="Clum A."/>
            <person name="Na H."/>
            <person name="Ledsgaard L."/>
            <person name="Lin J."/>
            <person name="Lipzen A."/>
            <person name="Kuo A."/>
            <person name="Riley R."/>
            <person name="Mondo S."/>
            <person name="LaButti K."/>
            <person name="Haridas S."/>
            <person name="Pangalinan J."/>
            <person name="Salamov A.A."/>
            <person name="Simmons B.A."/>
            <person name="Magnuson J.K."/>
            <person name="Chen J."/>
            <person name="Drula E."/>
            <person name="Henrissat B."/>
            <person name="Wiebenga A."/>
            <person name="Lubbers R.J."/>
            <person name="Gomes A.C."/>
            <person name="Macurrencykelacurrency M.R."/>
            <person name="Stajich J."/>
            <person name="Grigoriev I.V."/>
            <person name="Mortensen U.H."/>
            <person name="De vries R.P."/>
            <person name="Baker S.E."/>
            <person name="Andersen M.R."/>
        </authorList>
    </citation>
    <scope>NUCLEOTIDE SEQUENCE [LARGE SCALE GENOMIC DNA]</scope>
    <source>
        <strain evidence="3 4">CBS 756.74</strain>
    </source>
</reference>
<protein>
    <submittedName>
        <fullName evidence="3">Fungal-specific transcription factor domain-containing protein</fullName>
    </submittedName>
</protein>
<keyword evidence="4" id="KW-1185">Reference proteome</keyword>
<dbReference type="PANTHER" id="PTHR37534">
    <property type="entry name" value="TRANSCRIPTIONAL ACTIVATOR PROTEIN UGA3"/>
    <property type="match status" value="1"/>
</dbReference>
<proteinExistence type="predicted"/>
<dbReference type="EMBL" id="JBFXLR010000018">
    <property type="protein sequence ID" value="KAL2851250.1"/>
    <property type="molecule type" value="Genomic_DNA"/>
</dbReference>
<name>A0ABR4KG46_9EURO</name>
<sequence>MGNPPTTTIPRHLDTLPDLPLQKQLIEHWATYLVDAVLPIPSENNPFRWLITPIALEGARASAESFNAATAVFHLICASSASHLWRRLGQENFLRLSLRHHHLGIRHIRYSLSSTNEAQYISVLAALSMCLLHETLTVGTTFWRAHIRGACGWLRSIKSSVLSKTKTLSTAYQIFYGLVTMFQLQLTGEDAAENDASTIPFHDPKQFYCIDTLYGLSRSTFDALRKMIQLRQQAPSNSNDLDLLEIEMLLSAPTRSESRCSADVEEMMYHQSYMFYYASLIYLKRSIRGAPSMDVQNLVRCTFTHLESMIACTTRAFSPAVWPLAIAAFETVETDLQGRVIKLLDHLGSLTEFDIWPALVMWSNNIWNARQTNPDNPDSQDLPWEQLLQRPENHPGILLV</sequence>
<dbReference type="Pfam" id="PF11951">
    <property type="entry name" value="Fungal_trans_2"/>
    <property type="match status" value="1"/>
</dbReference>
<accession>A0ABR4KG46</accession>
<organism evidence="3 4">
    <name type="scientific">Aspergillus pseudodeflectus</name>
    <dbReference type="NCBI Taxonomy" id="176178"/>
    <lineage>
        <taxon>Eukaryota</taxon>
        <taxon>Fungi</taxon>
        <taxon>Dikarya</taxon>
        <taxon>Ascomycota</taxon>
        <taxon>Pezizomycotina</taxon>
        <taxon>Eurotiomycetes</taxon>
        <taxon>Eurotiomycetidae</taxon>
        <taxon>Eurotiales</taxon>
        <taxon>Aspergillaceae</taxon>
        <taxon>Aspergillus</taxon>
        <taxon>Aspergillus subgen. Nidulantes</taxon>
    </lineage>
</organism>
<evidence type="ECO:0000256" key="1">
    <source>
        <dbReference type="ARBA" id="ARBA00004123"/>
    </source>
</evidence>
<keyword evidence="2" id="KW-0539">Nucleus</keyword>
<dbReference type="InterPro" id="IPR021858">
    <property type="entry name" value="Fun_TF"/>
</dbReference>
<dbReference type="GeneID" id="98160579"/>
<comment type="caution">
    <text evidence="3">The sequence shown here is derived from an EMBL/GenBank/DDBJ whole genome shotgun (WGS) entry which is preliminary data.</text>
</comment>
<evidence type="ECO:0000313" key="3">
    <source>
        <dbReference type="EMBL" id="KAL2851250.1"/>
    </source>
</evidence>
<gene>
    <name evidence="3" type="ORF">BJX68DRAFT_266157</name>
</gene>
<evidence type="ECO:0000256" key="2">
    <source>
        <dbReference type="ARBA" id="ARBA00023242"/>
    </source>
</evidence>
<evidence type="ECO:0000313" key="4">
    <source>
        <dbReference type="Proteomes" id="UP001610444"/>
    </source>
</evidence>
<dbReference type="RefSeq" id="XP_070899691.1">
    <property type="nucleotide sequence ID" value="XM_071045415.1"/>
</dbReference>
<dbReference type="Proteomes" id="UP001610444">
    <property type="component" value="Unassembled WGS sequence"/>
</dbReference>
<dbReference type="PANTHER" id="PTHR37534:SF7">
    <property type="entry name" value="TRANSCRIPTIONAL ACTIVATOR PROTEIN UGA3"/>
    <property type="match status" value="1"/>
</dbReference>
<comment type="subcellular location">
    <subcellularLocation>
        <location evidence="1">Nucleus</location>
    </subcellularLocation>
</comment>